<dbReference type="RefSeq" id="WP_202778029.1">
    <property type="nucleotide sequence ID" value="NZ_CP065425.1"/>
</dbReference>
<protein>
    <submittedName>
        <fullName evidence="1">Uncharacterized protein</fullName>
    </submittedName>
</protein>
<proteinExistence type="predicted"/>
<name>A0ABX7DZS0_9BACI</name>
<organism evidence="1 2">
    <name type="scientific">Heyndrickxia vini</name>
    <dbReference type="NCBI Taxonomy" id="1476025"/>
    <lineage>
        <taxon>Bacteria</taxon>
        <taxon>Bacillati</taxon>
        <taxon>Bacillota</taxon>
        <taxon>Bacilli</taxon>
        <taxon>Bacillales</taxon>
        <taxon>Bacillaceae</taxon>
        <taxon>Heyndrickxia</taxon>
    </lineage>
</organism>
<dbReference type="CDD" id="cd18785">
    <property type="entry name" value="SF2_C"/>
    <property type="match status" value="1"/>
</dbReference>
<dbReference type="InterPro" id="IPR027417">
    <property type="entry name" value="P-loop_NTPase"/>
</dbReference>
<keyword evidence="2" id="KW-1185">Reference proteome</keyword>
<dbReference type="Proteomes" id="UP000595691">
    <property type="component" value="Chromosome"/>
</dbReference>
<dbReference type="EMBL" id="CP065425">
    <property type="protein sequence ID" value="QQZ08979.1"/>
    <property type="molecule type" value="Genomic_DNA"/>
</dbReference>
<reference evidence="1 2" key="1">
    <citation type="submission" date="2020-11" db="EMBL/GenBank/DDBJ databases">
        <title>Taxonomic evaluation of the Bacillus sporothermodurans group of bacteria based on whole genome sequences.</title>
        <authorList>
            <person name="Fiedler G."/>
            <person name="Herbstmann A.-D."/>
            <person name="Doll E."/>
            <person name="Wenning M."/>
            <person name="Brinks E."/>
            <person name="Kabisch J."/>
            <person name="Breitenwieser F."/>
            <person name="Lappann M."/>
            <person name="Boehnlein C."/>
            <person name="Franz C."/>
        </authorList>
    </citation>
    <scope>NUCLEOTIDE SEQUENCE [LARGE SCALE GENOMIC DNA]</scope>
    <source>
        <strain evidence="1 2">JCM 19841</strain>
    </source>
</reference>
<sequence>MSNERLCSTTKGKLLFKTIIGKDDARLDILFLTMQISWKGSLQQYVGRLHRHYSTKQEVQVYDYVDEKVLVLKAMYDKRLVCYKSMGYVIGDGKQVSEQRRLF</sequence>
<dbReference type="Gene3D" id="3.40.50.300">
    <property type="entry name" value="P-loop containing nucleotide triphosphate hydrolases"/>
    <property type="match status" value="1"/>
</dbReference>
<evidence type="ECO:0000313" key="2">
    <source>
        <dbReference type="Proteomes" id="UP000595691"/>
    </source>
</evidence>
<evidence type="ECO:0000313" key="1">
    <source>
        <dbReference type="EMBL" id="QQZ08979.1"/>
    </source>
</evidence>
<accession>A0ABX7DZS0</accession>
<gene>
    <name evidence="1" type="ORF">I5776_18605</name>
</gene>